<evidence type="ECO:0000313" key="2">
    <source>
        <dbReference type="EMBL" id="KAL3852349.1"/>
    </source>
</evidence>
<proteinExistence type="predicted"/>
<evidence type="ECO:0000256" key="1">
    <source>
        <dbReference type="SAM" id="MobiDB-lite"/>
    </source>
</evidence>
<reference evidence="2 3" key="1">
    <citation type="submission" date="2024-11" db="EMBL/GenBank/DDBJ databases">
        <title>Chromosome-level genome assembly of the freshwater bivalve Anodonta woodiana.</title>
        <authorList>
            <person name="Chen X."/>
        </authorList>
    </citation>
    <scope>NUCLEOTIDE SEQUENCE [LARGE SCALE GENOMIC DNA]</scope>
    <source>
        <strain evidence="2">MN2024</strain>
        <tissue evidence="2">Gills</tissue>
    </source>
</reference>
<dbReference type="Proteomes" id="UP001634394">
    <property type="component" value="Unassembled WGS sequence"/>
</dbReference>
<dbReference type="AlphaFoldDB" id="A0ABD3US87"/>
<dbReference type="EMBL" id="JBJQND010000015">
    <property type="protein sequence ID" value="KAL3852349.1"/>
    <property type="molecule type" value="Genomic_DNA"/>
</dbReference>
<feature type="non-terminal residue" evidence="2">
    <location>
        <position position="1"/>
    </location>
</feature>
<organism evidence="2 3">
    <name type="scientific">Sinanodonta woodiana</name>
    <name type="common">Chinese pond mussel</name>
    <name type="synonym">Anodonta woodiana</name>
    <dbReference type="NCBI Taxonomy" id="1069815"/>
    <lineage>
        <taxon>Eukaryota</taxon>
        <taxon>Metazoa</taxon>
        <taxon>Spiralia</taxon>
        <taxon>Lophotrochozoa</taxon>
        <taxon>Mollusca</taxon>
        <taxon>Bivalvia</taxon>
        <taxon>Autobranchia</taxon>
        <taxon>Heteroconchia</taxon>
        <taxon>Palaeoheterodonta</taxon>
        <taxon>Unionida</taxon>
        <taxon>Unionoidea</taxon>
        <taxon>Unionidae</taxon>
        <taxon>Unioninae</taxon>
        <taxon>Sinanodonta</taxon>
    </lineage>
</organism>
<name>A0ABD3US87_SINWO</name>
<comment type="caution">
    <text evidence="2">The sequence shown here is derived from an EMBL/GenBank/DDBJ whole genome shotgun (WGS) entry which is preliminary data.</text>
</comment>
<feature type="non-terminal residue" evidence="2">
    <location>
        <position position="244"/>
    </location>
</feature>
<feature type="region of interest" description="Disordered" evidence="1">
    <location>
        <begin position="90"/>
        <end position="141"/>
    </location>
</feature>
<evidence type="ECO:0000313" key="3">
    <source>
        <dbReference type="Proteomes" id="UP001634394"/>
    </source>
</evidence>
<keyword evidence="3" id="KW-1185">Reference proteome</keyword>
<protein>
    <submittedName>
        <fullName evidence="2">Uncharacterized protein</fullName>
    </submittedName>
</protein>
<sequence>TMTYNDVFCFTSELKNVSDSENFNNIEKPINDVHNRDNFITNPRETDIKSDKLIINQDNPIEDKCPIESNQTNPSKIDIKSDKLIINQDNPIEDKSSFESNQTNPRETDIKSDKLTINQDNPIEDKCPIESNQTNPRETDIKSDKLTINQDNPNNDNEDDYLSFYFERDYQPEPVVKKIRNNYEPYTAIYGVSEGGYDPKDFKRRSYEEDPDCNFYRPVDHDQLCEYYDRNLGNPIFTRKKETV</sequence>
<accession>A0ABD3US87</accession>
<gene>
    <name evidence="2" type="ORF">ACJMK2_016004</name>
</gene>